<comment type="caution">
    <text evidence="2">The sequence shown here is derived from an EMBL/GenBank/DDBJ whole genome shotgun (WGS) entry which is preliminary data.</text>
</comment>
<dbReference type="InterPro" id="IPR032466">
    <property type="entry name" value="Metal_Hydrolase"/>
</dbReference>
<keyword evidence="3" id="KW-1185">Reference proteome</keyword>
<dbReference type="InterPro" id="IPR051781">
    <property type="entry name" value="Metallo-dep_Hydrolase"/>
</dbReference>
<dbReference type="InterPro" id="IPR011059">
    <property type="entry name" value="Metal-dep_hydrolase_composite"/>
</dbReference>
<proteinExistence type="predicted"/>
<dbReference type="EC" id="3.5.1.91" evidence="2"/>
<evidence type="ECO:0000313" key="2">
    <source>
        <dbReference type="EMBL" id="TLD01520.1"/>
    </source>
</evidence>
<feature type="domain" description="Amidohydrolase-related" evidence="1">
    <location>
        <begin position="43"/>
        <end position="369"/>
    </location>
</feature>
<organism evidence="2 3">
    <name type="scientific">Robinsoniella peoriensis</name>
    <dbReference type="NCBI Taxonomy" id="180332"/>
    <lineage>
        <taxon>Bacteria</taxon>
        <taxon>Bacillati</taxon>
        <taxon>Bacillota</taxon>
        <taxon>Clostridia</taxon>
        <taxon>Lachnospirales</taxon>
        <taxon>Lachnospiraceae</taxon>
        <taxon>Robinsoniella</taxon>
    </lineage>
</organism>
<name>A0A4U8Q955_9FIRM</name>
<dbReference type="STRING" id="180332.GCA_000797495_04787"/>
<dbReference type="PANTHER" id="PTHR43135:SF3">
    <property type="entry name" value="ALPHA-D-RIBOSE 1-METHYLPHOSPHONATE 5-TRIPHOSPHATE DIPHOSPHATASE"/>
    <property type="match status" value="1"/>
</dbReference>
<gene>
    <name evidence="2" type="primary">nfdA_1</name>
    <name evidence="2" type="ORF">DSM106044_01499</name>
</gene>
<dbReference type="Pfam" id="PF01979">
    <property type="entry name" value="Amidohydro_1"/>
    <property type="match status" value="1"/>
</dbReference>
<sequence>MDGQTYENGYVRTKDSKIAEVGSMEDLFPFCGEDEIIDAGGGWVLPGIIESHCHIGITEEKHGMIGDDSNEMTDPITPTLRAIDAIDPLDPAFHEAIMAGITSVMAGPGSSNVVGGQFAFIKTHGRCIDDMIIRAPAAMKIAFGENPKTNYGDKDVCPATRMGIASLLRETLFKARQYFLKKESEELEEEDFQMEAWVPVFRKEIPLKAHVHRADDILTAIRIAKEYELDLTLDHCTEGHLITEKIVESGYPCIVGPDLTSKSKIEIENLSFKTDKILQERGVQIAITTDHPVSMIRYLPLCAGLSVKQGLPMEEGLKAITINPARICGAGDRVGSLKPGKDADIVIFSGNPLEIFTQTLYTIIDGKIVYKNGDI</sequence>
<accession>A0A4U8Q955</accession>
<dbReference type="Gene3D" id="3.20.20.140">
    <property type="entry name" value="Metal-dependent hydrolases"/>
    <property type="match status" value="1"/>
</dbReference>
<dbReference type="Proteomes" id="UP000306509">
    <property type="component" value="Unassembled WGS sequence"/>
</dbReference>
<dbReference type="SUPFAM" id="SSF51338">
    <property type="entry name" value="Composite domain of metallo-dependent hydrolases"/>
    <property type="match status" value="1"/>
</dbReference>
<dbReference type="PANTHER" id="PTHR43135">
    <property type="entry name" value="ALPHA-D-RIBOSE 1-METHYLPHOSPHONATE 5-TRIPHOSPHATE DIPHOSPHATASE"/>
    <property type="match status" value="1"/>
</dbReference>
<dbReference type="GO" id="GO:0016810">
    <property type="term" value="F:hydrolase activity, acting on carbon-nitrogen (but not peptide) bonds"/>
    <property type="evidence" value="ECO:0007669"/>
    <property type="project" value="InterPro"/>
</dbReference>
<evidence type="ECO:0000313" key="3">
    <source>
        <dbReference type="Proteomes" id="UP000306509"/>
    </source>
</evidence>
<dbReference type="OrthoDB" id="9802793at2"/>
<dbReference type="SUPFAM" id="SSF51556">
    <property type="entry name" value="Metallo-dependent hydrolases"/>
    <property type="match status" value="1"/>
</dbReference>
<dbReference type="EMBL" id="QGQD01000036">
    <property type="protein sequence ID" value="TLD01520.1"/>
    <property type="molecule type" value="Genomic_DNA"/>
</dbReference>
<dbReference type="InterPro" id="IPR006680">
    <property type="entry name" value="Amidohydro-rel"/>
</dbReference>
<keyword evidence="2" id="KW-0378">Hydrolase</keyword>
<reference evidence="2 3" key="1">
    <citation type="journal article" date="2019" name="Anaerobe">
        <title>Detection of Robinsoniella peoriensis in multiple bone samples of a trauma patient.</title>
        <authorList>
            <person name="Schrottner P."/>
            <person name="Hartwich K."/>
            <person name="Bunk B."/>
            <person name="Schober I."/>
            <person name="Helbig S."/>
            <person name="Rudolph W.W."/>
            <person name="Gunzer F."/>
        </authorList>
    </citation>
    <scope>NUCLEOTIDE SEQUENCE [LARGE SCALE GENOMIC DNA]</scope>
    <source>
        <strain evidence="2 3">DSM 106044</strain>
    </source>
</reference>
<dbReference type="AlphaFoldDB" id="A0A4U8Q955"/>
<dbReference type="CDD" id="cd01309">
    <property type="entry name" value="Met_dep_hydrolase_C"/>
    <property type="match status" value="1"/>
</dbReference>
<evidence type="ECO:0000259" key="1">
    <source>
        <dbReference type="Pfam" id="PF01979"/>
    </source>
</evidence>
<protein>
    <submittedName>
        <fullName evidence="2">N-substituted formamide deformylase</fullName>
        <ecNumber evidence="2">3.5.1.91</ecNumber>
    </submittedName>
</protein>